<comment type="similarity">
    <text evidence="12 13">Belongs to the DnaG primase family.</text>
</comment>
<dbReference type="InterPro" id="IPR002694">
    <property type="entry name" value="Znf_CHC2"/>
</dbReference>
<evidence type="ECO:0000256" key="15">
    <source>
        <dbReference type="SAM" id="MobiDB-lite"/>
    </source>
</evidence>
<dbReference type="InterPro" id="IPR036977">
    <property type="entry name" value="DNA_primase_Znf_CHC2"/>
</dbReference>
<gene>
    <name evidence="12" type="primary">dnaG</name>
    <name evidence="17" type="ORF">A3J05_00735</name>
</gene>
<proteinExistence type="inferred from homology"/>
<evidence type="ECO:0000256" key="10">
    <source>
        <dbReference type="ARBA" id="ARBA00023125"/>
    </source>
</evidence>
<dbReference type="NCBIfam" id="TIGR01391">
    <property type="entry name" value="dnaG"/>
    <property type="match status" value="1"/>
</dbReference>
<protein>
    <recommendedName>
        <fullName evidence="12 13">DNA primase</fullName>
        <ecNumber evidence="12">2.7.7.101</ecNumber>
    </recommendedName>
</protein>
<evidence type="ECO:0000259" key="16">
    <source>
        <dbReference type="PROSITE" id="PS50880"/>
    </source>
</evidence>
<dbReference type="CDD" id="cd03364">
    <property type="entry name" value="TOPRIM_DnaG_primases"/>
    <property type="match status" value="1"/>
</dbReference>
<dbReference type="GO" id="GO:0003677">
    <property type="term" value="F:DNA binding"/>
    <property type="evidence" value="ECO:0007669"/>
    <property type="project" value="UniProtKB-KW"/>
</dbReference>
<dbReference type="PANTHER" id="PTHR30313:SF2">
    <property type="entry name" value="DNA PRIMASE"/>
    <property type="match status" value="1"/>
</dbReference>
<keyword evidence="11 12" id="KW-0804">Transcription</keyword>
<dbReference type="InterPro" id="IPR037068">
    <property type="entry name" value="DNA_primase_core_N_sf"/>
</dbReference>
<organism evidence="17 18">
    <name type="scientific">Candidatus Doudnabacteria bacterium RIFCSPLOWO2_02_FULL_48_13</name>
    <dbReference type="NCBI Taxonomy" id="1817845"/>
    <lineage>
        <taxon>Bacteria</taxon>
        <taxon>Candidatus Doudnaibacteriota</taxon>
    </lineage>
</organism>
<comment type="domain">
    <text evidence="12">Contains an N-terminal zinc-binding domain, a central core domain that contains the primase activity, and a C-terminal DnaB-binding domain.</text>
</comment>
<comment type="caution">
    <text evidence="17">The sequence shown here is derived from an EMBL/GenBank/DDBJ whole genome shotgun (WGS) entry which is preliminary data.</text>
</comment>
<dbReference type="Pfam" id="PF13155">
    <property type="entry name" value="Toprim_2"/>
    <property type="match status" value="1"/>
</dbReference>
<keyword evidence="9" id="KW-0460">Magnesium</keyword>
<dbReference type="HAMAP" id="MF_00974">
    <property type="entry name" value="DNA_primase_DnaG"/>
    <property type="match status" value="1"/>
</dbReference>
<dbReference type="GO" id="GO:0003678">
    <property type="term" value="F:DNA helicase activity"/>
    <property type="evidence" value="ECO:0007669"/>
    <property type="project" value="InterPro"/>
</dbReference>
<accession>A0A1F5QC50</accession>
<dbReference type="PROSITE" id="PS50880">
    <property type="entry name" value="TOPRIM"/>
    <property type="match status" value="1"/>
</dbReference>
<dbReference type="PIRSF" id="PIRSF002811">
    <property type="entry name" value="DnaG"/>
    <property type="match status" value="1"/>
</dbReference>
<dbReference type="InterPro" id="IPR019475">
    <property type="entry name" value="DNA_primase_DnaB-bd"/>
</dbReference>
<evidence type="ECO:0000256" key="12">
    <source>
        <dbReference type="HAMAP-Rule" id="MF_00974"/>
    </source>
</evidence>
<name>A0A1F5QC50_9BACT</name>
<dbReference type="Gene3D" id="1.10.860.10">
    <property type="entry name" value="DNAb Helicase, Chain A"/>
    <property type="match status" value="1"/>
</dbReference>
<dbReference type="Pfam" id="PF10410">
    <property type="entry name" value="DnaB_bind"/>
    <property type="match status" value="1"/>
</dbReference>
<dbReference type="GO" id="GO:0000428">
    <property type="term" value="C:DNA-directed RNA polymerase complex"/>
    <property type="evidence" value="ECO:0007669"/>
    <property type="project" value="UniProtKB-KW"/>
</dbReference>
<dbReference type="GO" id="GO:1990077">
    <property type="term" value="C:primosome complex"/>
    <property type="evidence" value="ECO:0007669"/>
    <property type="project" value="UniProtKB-KW"/>
</dbReference>
<dbReference type="GO" id="GO:0008270">
    <property type="term" value="F:zinc ion binding"/>
    <property type="evidence" value="ECO:0007669"/>
    <property type="project" value="UniProtKB-UniRule"/>
</dbReference>
<comment type="catalytic activity">
    <reaction evidence="12">
        <text>ssDNA + n NTP = ssDNA/pppN(pN)n-1 hybrid + (n-1) diphosphate.</text>
        <dbReference type="EC" id="2.7.7.101"/>
    </reaction>
</comment>
<feature type="region of interest" description="Disordered" evidence="15">
    <location>
        <begin position="430"/>
        <end position="449"/>
    </location>
</feature>
<feature type="zinc finger region" description="CHC2-type" evidence="12 14">
    <location>
        <begin position="34"/>
        <end position="58"/>
    </location>
</feature>
<keyword evidence="8 12" id="KW-0862">Zinc</keyword>
<feature type="compositionally biased region" description="Low complexity" evidence="15">
    <location>
        <begin position="430"/>
        <end position="441"/>
    </location>
</feature>
<keyword evidence="2 12" id="KW-0639">Primosome</keyword>
<dbReference type="Gene3D" id="3.90.980.10">
    <property type="entry name" value="DNA primase, catalytic core, N-terminal domain"/>
    <property type="match status" value="1"/>
</dbReference>
<dbReference type="InterPro" id="IPR034151">
    <property type="entry name" value="TOPRIM_DnaG_bac"/>
</dbReference>
<sequence length="604" mass="67845">MQPSEEIKEKINIVDLIGETVQLKKAGVNFRGLCPFHHEKSPSFIVSPSKQIWHCFGCGLGGDVFKFIEQSEGVEFREALDILASRAGVTLRRPEGSVSYSPDKKKTLYEINNWAAMYYAKVLSDSESAKSAREYLRKRGLKAETVKAWQIGYAPESYHAFEEFIVKKGYTKQEAADAGLLVRKDDGSFFDRFHDRVMFSIFDMHGRIVGFTGRILQDKEGASKYVNSPETVIYNKSRLIYGLHLAKTEIRRQDAVIVVEGNIDVITCHEAKYANVVGSSGTALTAMQLEMLKRFTENISFALDADEAGLAATRRAVELALAAGFNVKIISIPKSLAKDPDELIRKDPGRWEDQVKNAQSFMDFYFERVFATIDLQSNTGKKQAVREILPLLSQLPDSIDRVHFAQKLAGAVEVSEKVIVDLLNKNSSQAKPALKPAAPQPDRQPRKKTKQELLEARVLGLLLKFSEELTVDLNILNESDFSVPLHQEIFRAMSAENKAGRLQLENVLADYPGLASEIDLLVFALENEIALTPGWNLESLKKTFLSQFHLEAIRRRMLILTAQIKNAEAAGKKELVKSLSFEFNNLATQLSKFHIQHEFQAKKA</sequence>
<dbReference type="Pfam" id="PF08275">
    <property type="entry name" value="DNAG_N"/>
    <property type="match status" value="1"/>
</dbReference>
<evidence type="ECO:0000256" key="5">
    <source>
        <dbReference type="ARBA" id="ARBA00022705"/>
    </source>
</evidence>
<dbReference type="InterPro" id="IPR050219">
    <property type="entry name" value="DnaG_primase"/>
</dbReference>
<keyword evidence="4 12" id="KW-0548">Nucleotidyltransferase</keyword>
<evidence type="ECO:0000256" key="8">
    <source>
        <dbReference type="ARBA" id="ARBA00022833"/>
    </source>
</evidence>
<dbReference type="InterPro" id="IPR006171">
    <property type="entry name" value="TOPRIM_dom"/>
</dbReference>
<dbReference type="EC" id="2.7.7.101" evidence="12"/>
<evidence type="ECO:0000313" key="17">
    <source>
        <dbReference type="EMBL" id="OGE99783.1"/>
    </source>
</evidence>
<evidence type="ECO:0000313" key="18">
    <source>
        <dbReference type="Proteomes" id="UP000177235"/>
    </source>
</evidence>
<dbReference type="InterPro" id="IPR007693">
    <property type="entry name" value="DNA_helicase_DnaB-like_N"/>
</dbReference>
<evidence type="ECO:0000256" key="13">
    <source>
        <dbReference type="PIRNR" id="PIRNR002811"/>
    </source>
</evidence>
<dbReference type="InterPro" id="IPR036185">
    <property type="entry name" value="DNA_heli_DnaB-like_N_sf"/>
</dbReference>
<dbReference type="Proteomes" id="UP000177235">
    <property type="component" value="Unassembled WGS sequence"/>
</dbReference>
<keyword evidence="6 12" id="KW-0479">Metal-binding</keyword>
<dbReference type="InterPro" id="IPR013264">
    <property type="entry name" value="DNAG_N"/>
</dbReference>
<dbReference type="SUPFAM" id="SSF48024">
    <property type="entry name" value="N-terminal domain of DnaB helicase"/>
    <property type="match status" value="1"/>
</dbReference>
<dbReference type="SUPFAM" id="SSF56731">
    <property type="entry name" value="DNA primase core"/>
    <property type="match status" value="1"/>
</dbReference>
<evidence type="ECO:0000256" key="7">
    <source>
        <dbReference type="ARBA" id="ARBA00022771"/>
    </source>
</evidence>
<dbReference type="GO" id="GO:0005737">
    <property type="term" value="C:cytoplasm"/>
    <property type="evidence" value="ECO:0007669"/>
    <property type="project" value="TreeGrafter"/>
</dbReference>
<dbReference type="GO" id="GO:0003899">
    <property type="term" value="F:DNA-directed RNA polymerase activity"/>
    <property type="evidence" value="ECO:0007669"/>
    <property type="project" value="UniProtKB-UniRule"/>
</dbReference>
<keyword evidence="7 12" id="KW-0863">Zinc-finger</keyword>
<comment type="function">
    <text evidence="12 13">RNA polymerase that catalyzes the synthesis of short RNA molecules used as primers for DNA polymerase during DNA replication.</text>
</comment>
<evidence type="ECO:0000256" key="4">
    <source>
        <dbReference type="ARBA" id="ARBA00022695"/>
    </source>
</evidence>
<evidence type="ECO:0000256" key="6">
    <source>
        <dbReference type="ARBA" id="ARBA00022723"/>
    </source>
</evidence>
<dbReference type="PANTHER" id="PTHR30313">
    <property type="entry name" value="DNA PRIMASE"/>
    <property type="match status" value="1"/>
</dbReference>
<evidence type="ECO:0000256" key="2">
    <source>
        <dbReference type="ARBA" id="ARBA00022515"/>
    </source>
</evidence>
<keyword evidence="3 12" id="KW-0808">Transferase</keyword>
<dbReference type="Gene3D" id="3.90.580.10">
    <property type="entry name" value="Zinc finger, CHC2-type domain"/>
    <property type="match status" value="1"/>
</dbReference>
<comment type="cofactor">
    <cofactor evidence="12 13 14">
        <name>Zn(2+)</name>
        <dbReference type="ChEBI" id="CHEBI:29105"/>
    </cofactor>
    <text evidence="12 13 14">Binds 1 zinc ion per monomer.</text>
</comment>
<reference evidence="17 18" key="1">
    <citation type="journal article" date="2016" name="Nat. Commun.">
        <title>Thousands of microbial genomes shed light on interconnected biogeochemical processes in an aquifer system.</title>
        <authorList>
            <person name="Anantharaman K."/>
            <person name="Brown C.T."/>
            <person name="Hug L.A."/>
            <person name="Sharon I."/>
            <person name="Castelle C.J."/>
            <person name="Probst A.J."/>
            <person name="Thomas B.C."/>
            <person name="Singh A."/>
            <person name="Wilkins M.J."/>
            <person name="Karaoz U."/>
            <person name="Brodie E.L."/>
            <person name="Williams K.H."/>
            <person name="Hubbard S.S."/>
            <person name="Banfield J.F."/>
        </authorList>
    </citation>
    <scope>NUCLEOTIDE SEQUENCE [LARGE SCALE GENOMIC DNA]</scope>
</reference>
<evidence type="ECO:0000256" key="3">
    <source>
        <dbReference type="ARBA" id="ARBA00022679"/>
    </source>
</evidence>
<evidence type="ECO:0000256" key="1">
    <source>
        <dbReference type="ARBA" id="ARBA00022478"/>
    </source>
</evidence>
<dbReference type="InterPro" id="IPR030846">
    <property type="entry name" value="DnaG_bac"/>
</dbReference>
<dbReference type="FunFam" id="3.90.980.10:FF:000001">
    <property type="entry name" value="DNA primase"/>
    <property type="match status" value="1"/>
</dbReference>
<dbReference type="EMBL" id="MFFF01000015">
    <property type="protein sequence ID" value="OGE99783.1"/>
    <property type="molecule type" value="Genomic_DNA"/>
</dbReference>
<dbReference type="Gene3D" id="3.40.1360.10">
    <property type="match status" value="1"/>
</dbReference>
<evidence type="ECO:0000256" key="11">
    <source>
        <dbReference type="ARBA" id="ARBA00023163"/>
    </source>
</evidence>
<feature type="domain" description="Toprim" evidence="16">
    <location>
        <begin position="254"/>
        <end position="335"/>
    </location>
</feature>
<keyword evidence="1 12" id="KW-0240">DNA-directed RNA polymerase</keyword>
<evidence type="ECO:0000256" key="14">
    <source>
        <dbReference type="PIRSR" id="PIRSR002811-1"/>
    </source>
</evidence>
<evidence type="ECO:0000256" key="9">
    <source>
        <dbReference type="ARBA" id="ARBA00022842"/>
    </source>
</evidence>
<dbReference type="GO" id="GO:0005524">
    <property type="term" value="F:ATP binding"/>
    <property type="evidence" value="ECO:0007669"/>
    <property type="project" value="InterPro"/>
</dbReference>
<dbReference type="SUPFAM" id="SSF57783">
    <property type="entry name" value="Zinc beta-ribbon"/>
    <property type="match status" value="1"/>
</dbReference>
<dbReference type="SMART" id="SM00400">
    <property type="entry name" value="ZnF_CHCC"/>
    <property type="match status" value="1"/>
</dbReference>
<dbReference type="Pfam" id="PF00772">
    <property type="entry name" value="DnaB"/>
    <property type="match status" value="1"/>
</dbReference>
<dbReference type="InterPro" id="IPR016136">
    <property type="entry name" value="DNA_helicase_N/primase_C"/>
</dbReference>
<dbReference type="Pfam" id="PF01807">
    <property type="entry name" value="Zn_ribbon_DnaG"/>
    <property type="match status" value="1"/>
</dbReference>
<dbReference type="SMART" id="SM00493">
    <property type="entry name" value="TOPRIM"/>
    <property type="match status" value="1"/>
</dbReference>
<dbReference type="AlphaFoldDB" id="A0A1F5QC50"/>
<dbReference type="GO" id="GO:0006269">
    <property type="term" value="P:DNA replication, synthesis of primer"/>
    <property type="evidence" value="ECO:0007669"/>
    <property type="project" value="UniProtKB-UniRule"/>
</dbReference>
<comment type="subunit">
    <text evidence="12">Monomer. Interacts with DnaB.</text>
</comment>
<keyword evidence="5 12" id="KW-0235">DNA replication</keyword>
<dbReference type="FunFam" id="3.90.580.10:FF:000001">
    <property type="entry name" value="DNA primase"/>
    <property type="match status" value="1"/>
</dbReference>
<dbReference type="InterPro" id="IPR006295">
    <property type="entry name" value="DNA_primase_DnaG"/>
</dbReference>
<keyword evidence="10 12" id="KW-0238">DNA-binding</keyword>